<dbReference type="GO" id="GO:0045333">
    <property type="term" value="P:cellular respiration"/>
    <property type="evidence" value="ECO:0007669"/>
    <property type="project" value="TreeGrafter"/>
</dbReference>
<dbReference type="EMBL" id="MCGN01000003">
    <property type="protein sequence ID" value="ORY99032.1"/>
    <property type="molecule type" value="Genomic_DNA"/>
</dbReference>
<dbReference type="AlphaFoldDB" id="A0A1X2HJ43"/>
<dbReference type="OMA" id="QKIRRDC"/>
<dbReference type="PANTHER" id="PTHR47106:SF1">
    <property type="entry name" value="COILED-COIL-HELIX-COILED-COIL-HELIX DOMAIN-CONTAINING PROTEIN 5"/>
    <property type="match status" value="1"/>
</dbReference>
<keyword evidence="3" id="KW-1185">Reference proteome</keyword>
<evidence type="ECO:0000313" key="3">
    <source>
        <dbReference type="Proteomes" id="UP000242180"/>
    </source>
</evidence>
<dbReference type="InParanoid" id="A0A1X2HJ43"/>
<sequence>MDDTLAQVQAKCALQLEMYQKCVENNPENWDKACVQQKRALTKCSEENVGIVKYVKQHCEEQIKAYDSCLTAKTAEPEQCLQQLKDLALCTEATAIAYREQELKQQQQDQQKQ</sequence>
<reference evidence="2 3" key="1">
    <citation type="submission" date="2016-07" db="EMBL/GenBank/DDBJ databases">
        <title>Pervasive Adenine N6-methylation of Active Genes in Fungi.</title>
        <authorList>
            <consortium name="DOE Joint Genome Institute"/>
            <person name="Mondo S.J."/>
            <person name="Dannebaum R.O."/>
            <person name="Kuo R.C."/>
            <person name="Labutti K."/>
            <person name="Haridas S."/>
            <person name="Kuo A."/>
            <person name="Salamov A."/>
            <person name="Ahrendt S.R."/>
            <person name="Lipzen A."/>
            <person name="Sullivan W."/>
            <person name="Andreopoulos W.B."/>
            <person name="Clum A."/>
            <person name="Lindquist E."/>
            <person name="Daum C."/>
            <person name="Ramamoorthy G.K."/>
            <person name="Gryganskyi A."/>
            <person name="Culley D."/>
            <person name="Magnuson J.K."/>
            <person name="James T.Y."/>
            <person name="O'Malley M.A."/>
            <person name="Stajich J.E."/>
            <person name="Spatafora J.W."/>
            <person name="Visel A."/>
            <person name="Grigoriev I.V."/>
        </authorList>
    </citation>
    <scope>NUCLEOTIDE SEQUENCE [LARGE SCALE GENOMIC DNA]</scope>
    <source>
        <strain evidence="2 3">NRRL 2496</strain>
    </source>
</reference>
<dbReference type="GO" id="GO:0005758">
    <property type="term" value="C:mitochondrial intermembrane space"/>
    <property type="evidence" value="ECO:0007669"/>
    <property type="project" value="TreeGrafter"/>
</dbReference>
<dbReference type="Gene3D" id="1.10.287.2900">
    <property type="match status" value="2"/>
</dbReference>
<dbReference type="PROSITE" id="PS51808">
    <property type="entry name" value="CHCH"/>
    <property type="match status" value="2"/>
</dbReference>
<dbReference type="OrthoDB" id="2581252at2759"/>
<dbReference type="Pfam" id="PF16860">
    <property type="entry name" value="CX9C"/>
    <property type="match status" value="2"/>
</dbReference>
<evidence type="ECO:0000313" key="2">
    <source>
        <dbReference type="EMBL" id="ORY99032.1"/>
    </source>
</evidence>
<dbReference type="PANTHER" id="PTHR47106">
    <property type="entry name" value="COILED-COIL-HELIX-COILED-COIL-HELIX DOMAIN-CONTAINING PROTEIN 5"/>
    <property type="match status" value="1"/>
</dbReference>
<dbReference type="Proteomes" id="UP000242180">
    <property type="component" value="Unassembled WGS sequence"/>
</dbReference>
<proteinExistence type="predicted"/>
<name>A0A1X2HJ43_SYNRA</name>
<dbReference type="InterPro" id="IPR031731">
    <property type="entry name" value="CX9C"/>
</dbReference>
<protein>
    <recommendedName>
        <fullName evidence="1">IMS import disulfide relay-system CHCH-CHCH-like Cx9C domain-containing protein</fullName>
    </recommendedName>
</protein>
<accession>A0A1X2HJ43</accession>
<comment type="caution">
    <text evidence="2">The sequence shown here is derived from an EMBL/GenBank/DDBJ whole genome shotgun (WGS) entry which is preliminary data.</text>
</comment>
<evidence type="ECO:0000259" key="1">
    <source>
        <dbReference type="Pfam" id="PF16860"/>
    </source>
</evidence>
<organism evidence="2 3">
    <name type="scientific">Syncephalastrum racemosum</name>
    <name type="common">Filamentous fungus</name>
    <dbReference type="NCBI Taxonomy" id="13706"/>
    <lineage>
        <taxon>Eukaryota</taxon>
        <taxon>Fungi</taxon>
        <taxon>Fungi incertae sedis</taxon>
        <taxon>Mucoromycota</taxon>
        <taxon>Mucoromycotina</taxon>
        <taxon>Mucoromycetes</taxon>
        <taxon>Mucorales</taxon>
        <taxon>Syncephalastraceae</taxon>
        <taxon>Syncephalastrum</taxon>
    </lineage>
</organism>
<feature type="domain" description="IMS import disulfide relay-system CHCH-CHCH-like Cx9C" evidence="1">
    <location>
        <begin position="5"/>
        <end position="49"/>
    </location>
</feature>
<gene>
    <name evidence="2" type="ORF">BCR43DRAFT_488605</name>
</gene>
<feature type="domain" description="IMS import disulfide relay-system CHCH-CHCH-like Cx9C" evidence="1">
    <location>
        <begin position="54"/>
        <end position="92"/>
    </location>
</feature>
<dbReference type="InterPro" id="IPR052848">
    <property type="entry name" value="CHCH_domain-containing_protein"/>
</dbReference>